<dbReference type="EMBL" id="BAABBA010000061">
    <property type="protein sequence ID" value="GAA3514670.1"/>
    <property type="molecule type" value="Genomic_DNA"/>
</dbReference>
<dbReference type="InterPro" id="IPR002035">
    <property type="entry name" value="VWF_A"/>
</dbReference>
<dbReference type="SUPFAM" id="SSF53300">
    <property type="entry name" value="vWA-like"/>
    <property type="match status" value="1"/>
</dbReference>
<dbReference type="PANTHER" id="PTHR22588:SF3">
    <property type="entry name" value="VWFA DOMAIN-CONTAINING PROTEIN"/>
    <property type="match status" value="1"/>
</dbReference>
<sequence length="577" mass="62325">MGLRPTTTTTLPAGRVQSRRRRVAATIALTGLVSAGLAAAAVVPANADLYSDKLDLVFLMDGSGSIDSADWAMQKQGYIEALDDLTTFPRDGSISISLVQWSYDGTASSTRVEIQPTLLTSETVVENVSNSIDNIAQIGYSTNPGDAIIRATDLLKNQGRPDADWSLCMSTDGAINSGVDMASAGSYAQNNSVDRYGVLAIEDGFFDEAYAHAAYDQYVFGGGQVTVARSTAEFATLISGCVNPKLDLDAVEVTQGVQTLLNEVDLVEGRDTIVRAYVRTYGVGDTARTSGRLRGYRDGVELPDSPLAPLNPDQTIYVTDDAVSRRSDRDATLNFRLPEAWTTGEIELRVEMGGGTGCDLTESGRWTINCGTVVSFNESRPDLNLGMVGVYWDNMSASPASYTDAVIQSQRSEAMFPIADFNMAPFELEVDDGWWEDTTWFPEVGEYINVLSGLEALTFFYNTATRDDAVMQGMLPGTHPNAGAASGMAMGNTSAAWLDYARGNLDGGGLRNVFPHELGHNFGLWHAVDSHNNGWFTKSGYCGEYAPKWAEDHTPFQMIGDDMRPVLGLIGVCCTDR</sequence>
<accession>A0ABP6URH0</accession>
<organism evidence="3 4">
    <name type="scientific">Georgenia daeguensis</name>
    <dbReference type="NCBI Taxonomy" id="908355"/>
    <lineage>
        <taxon>Bacteria</taxon>
        <taxon>Bacillati</taxon>
        <taxon>Actinomycetota</taxon>
        <taxon>Actinomycetes</taxon>
        <taxon>Micrococcales</taxon>
        <taxon>Bogoriellaceae</taxon>
        <taxon>Georgenia</taxon>
    </lineage>
</organism>
<feature type="signal peptide" evidence="1">
    <location>
        <begin position="1"/>
        <end position="40"/>
    </location>
</feature>
<evidence type="ECO:0000259" key="2">
    <source>
        <dbReference type="PROSITE" id="PS50234"/>
    </source>
</evidence>
<keyword evidence="4" id="KW-1185">Reference proteome</keyword>
<dbReference type="CDD" id="cd00198">
    <property type="entry name" value="vWFA"/>
    <property type="match status" value="1"/>
</dbReference>
<dbReference type="InterPro" id="IPR036465">
    <property type="entry name" value="vWFA_dom_sf"/>
</dbReference>
<comment type="caution">
    <text evidence="3">The sequence shown here is derived from an EMBL/GenBank/DDBJ whole genome shotgun (WGS) entry which is preliminary data.</text>
</comment>
<dbReference type="InterPro" id="IPR052229">
    <property type="entry name" value="Collagen-VI/PIF"/>
</dbReference>
<protein>
    <recommendedName>
        <fullName evidence="2">VWFA domain-containing protein</fullName>
    </recommendedName>
</protein>
<keyword evidence="1" id="KW-0732">Signal</keyword>
<feature type="domain" description="VWFA" evidence="2">
    <location>
        <begin position="55"/>
        <end position="198"/>
    </location>
</feature>
<dbReference type="RefSeq" id="WP_345045731.1">
    <property type="nucleotide sequence ID" value="NZ_BAABBA010000061.1"/>
</dbReference>
<evidence type="ECO:0000313" key="3">
    <source>
        <dbReference type="EMBL" id="GAA3514670.1"/>
    </source>
</evidence>
<name>A0ABP6URH0_9MICO</name>
<dbReference type="InterPro" id="IPR010607">
    <property type="entry name" value="DUF1194"/>
</dbReference>
<reference evidence="4" key="1">
    <citation type="journal article" date="2019" name="Int. J. Syst. Evol. Microbiol.">
        <title>The Global Catalogue of Microorganisms (GCM) 10K type strain sequencing project: providing services to taxonomists for standard genome sequencing and annotation.</title>
        <authorList>
            <consortium name="The Broad Institute Genomics Platform"/>
            <consortium name="The Broad Institute Genome Sequencing Center for Infectious Disease"/>
            <person name="Wu L."/>
            <person name="Ma J."/>
        </authorList>
    </citation>
    <scope>NUCLEOTIDE SEQUENCE [LARGE SCALE GENOMIC DNA]</scope>
    <source>
        <strain evidence="4">JCM 17459</strain>
    </source>
</reference>
<dbReference type="Pfam" id="PF06707">
    <property type="entry name" value="DUF1194"/>
    <property type="match status" value="1"/>
</dbReference>
<feature type="chain" id="PRO_5045431596" description="VWFA domain-containing protein" evidence="1">
    <location>
        <begin position="41"/>
        <end position="577"/>
    </location>
</feature>
<dbReference type="PROSITE" id="PS50234">
    <property type="entry name" value="VWFA"/>
    <property type="match status" value="1"/>
</dbReference>
<dbReference type="PANTHER" id="PTHR22588">
    <property type="entry name" value="VWFA DOMAIN-CONTAINING PROTEIN"/>
    <property type="match status" value="1"/>
</dbReference>
<dbReference type="Gene3D" id="3.40.50.410">
    <property type="entry name" value="von Willebrand factor, type A domain"/>
    <property type="match status" value="1"/>
</dbReference>
<dbReference type="Proteomes" id="UP001499841">
    <property type="component" value="Unassembled WGS sequence"/>
</dbReference>
<proteinExistence type="predicted"/>
<evidence type="ECO:0000313" key="4">
    <source>
        <dbReference type="Proteomes" id="UP001499841"/>
    </source>
</evidence>
<dbReference type="SUPFAM" id="SSF55486">
    <property type="entry name" value="Metalloproteases ('zincins'), catalytic domain"/>
    <property type="match status" value="1"/>
</dbReference>
<evidence type="ECO:0000256" key="1">
    <source>
        <dbReference type="SAM" id="SignalP"/>
    </source>
</evidence>
<gene>
    <name evidence="3" type="ORF">GCM10022262_42500</name>
</gene>